<dbReference type="Pfam" id="PF03401">
    <property type="entry name" value="TctC"/>
    <property type="match status" value="1"/>
</dbReference>
<evidence type="ECO:0000256" key="1">
    <source>
        <dbReference type="ARBA" id="ARBA00006987"/>
    </source>
</evidence>
<dbReference type="InterPro" id="IPR005064">
    <property type="entry name" value="BUG"/>
</dbReference>
<evidence type="ECO:0000313" key="2">
    <source>
        <dbReference type="EMBL" id="RSZ29235.1"/>
    </source>
</evidence>
<accession>A0ABX9ZXG6</accession>
<dbReference type="EMBL" id="RXFQ01000028">
    <property type="protein sequence ID" value="RSZ29235.1"/>
    <property type="molecule type" value="Genomic_DNA"/>
</dbReference>
<dbReference type="PANTHER" id="PTHR42928:SF5">
    <property type="entry name" value="BLR1237 PROTEIN"/>
    <property type="match status" value="1"/>
</dbReference>
<sequence length="351" mass="37213">MHARFAGPSLDVPLAEIQLKRRHVMFIKKNQPRWPRQSILALTLGTLALAASAQDYPTKPITLVVPFPPGGSTDVQARLVARGLQAQLKTPVIVDNKAGASGAIGTRFVAKAEADGYTLLFGSTSSLAAEPVLNDQAGFDPAKDFAMVSLATDLPWLLVVECRNGPKTVAQLVEAARAKPDALNYSSVGYGSASNLVGEMFKQSSGIKALHVPYKGEAPAITGLIGGEVQFTFVSPVAMPHITGKRICPLAVTGSSRLPLLPDVPTFDEAGVKNMNFNVWYGIVAPAKTPKAVLEKLERAAMNVVKTPEFTKSVSTLGVTGVGSTGADFLKRLQSDQATVRALSKVARLKE</sequence>
<dbReference type="PANTHER" id="PTHR42928">
    <property type="entry name" value="TRICARBOXYLATE-BINDING PROTEIN"/>
    <property type="match status" value="1"/>
</dbReference>
<keyword evidence="3" id="KW-1185">Reference proteome</keyword>
<dbReference type="Gene3D" id="3.40.190.10">
    <property type="entry name" value="Periplasmic binding protein-like II"/>
    <property type="match status" value="1"/>
</dbReference>
<dbReference type="Gene3D" id="3.40.190.150">
    <property type="entry name" value="Bordetella uptake gene, domain 1"/>
    <property type="match status" value="1"/>
</dbReference>
<organism evidence="2 3">
    <name type="scientific">Variovorax beijingensis</name>
    <dbReference type="NCBI Taxonomy" id="2496117"/>
    <lineage>
        <taxon>Bacteria</taxon>
        <taxon>Pseudomonadati</taxon>
        <taxon>Pseudomonadota</taxon>
        <taxon>Betaproteobacteria</taxon>
        <taxon>Burkholderiales</taxon>
        <taxon>Comamonadaceae</taxon>
        <taxon>Variovorax</taxon>
    </lineage>
</organism>
<comment type="caution">
    <text evidence="2">The sequence shown here is derived from an EMBL/GenBank/DDBJ whole genome shotgun (WGS) entry which is preliminary data.</text>
</comment>
<comment type="similarity">
    <text evidence="1">Belongs to the UPF0065 (bug) family.</text>
</comment>
<gene>
    <name evidence="2" type="ORF">EJO66_30340</name>
</gene>
<dbReference type="PIRSF" id="PIRSF017082">
    <property type="entry name" value="YflP"/>
    <property type="match status" value="1"/>
</dbReference>
<dbReference type="InterPro" id="IPR042100">
    <property type="entry name" value="Bug_dom1"/>
</dbReference>
<dbReference type="Proteomes" id="UP000271137">
    <property type="component" value="Unassembled WGS sequence"/>
</dbReference>
<evidence type="ECO:0000313" key="3">
    <source>
        <dbReference type="Proteomes" id="UP000271137"/>
    </source>
</evidence>
<name>A0ABX9ZXG6_9BURK</name>
<protein>
    <submittedName>
        <fullName evidence="2">Tripartite tricarboxylate transporter substrate binding protein</fullName>
    </submittedName>
</protein>
<proteinExistence type="inferred from homology"/>
<reference evidence="2 3" key="1">
    <citation type="submission" date="2018-12" db="EMBL/GenBank/DDBJ databases">
        <title>The genome sequences of strain 502.</title>
        <authorList>
            <person name="Gao J."/>
            <person name="Sun J."/>
        </authorList>
    </citation>
    <scope>NUCLEOTIDE SEQUENCE [LARGE SCALE GENOMIC DNA]</scope>
    <source>
        <strain evidence="2 3">502</strain>
    </source>
</reference>
<dbReference type="CDD" id="cd13578">
    <property type="entry name" value="PBP2_Bug27"/>
    <property type="match status" value="1"/>
</dbReference>